<evidence type="ECO:0000313" key="1">
    <source>
        <dbReference type="EMBL" id="TBU10382.1"/>
    </source>
</evidence>
<dbReference type="AlphaFoldDB" id="A0A4V6MVK3"/>
<dbReference type="VEuPathDB" id="MicrosporidiaDB:CWI38_1803p0010"/>
<organism evidence="1 2">
    <name type="scientific">Hamiltosporidium tvaerminnensis</name>
    <dbReference type="NCBI Taxonomy" id="1176355"/>
    <lineage>
        <taxon>Eukaryota</taxon>
        <taxon>Fungi</taxon>
        <taxon>Fungi incertae sedis</taxon>
        <taxon>Microsporidia</taxon>
        <taxon>Dubosqiidae</taxon>
        <taxon>Hamiltosporidium</taxon>
    </lineage>
</organism>
<dbReference type="Proteomes" id="UP000292282">
    <property type="component" value="Unassembled WGS sequence"/>
</dbReference>
<comment type="caution">
    <text evidence="1">The sequence shown here is derived from an EMBL/GenBank/DDBJ whole genome shotgun (WGS) entry which is preliminary data.</text>
</comment>
<proteinExistence type="predicted"/>
<evidence type="ECO:0000313" key="2">
    <source>
        <dbReference type="Proteomes" id="UP000292282"/>
    </source>
</evidence>
<dbReference type="EMBL" id="PITK01001803">
    <property type="protein sequence ID" value="TBU10382.1"/>
    <property type="molecule type" value="Genomic_DNA"/>
</dbReference>
<sequence length="87" mass="10105">MARNVAMQALNEKLMKDQIKVLNLWADYFEGYLNEKTKKGKRPQLFEIGSYIFPEKRERNGTSGRNFSSNLLCLEDEGCQSIEIRSL</sequence>
<protein>
    <submittedName>
        <fullName evidence="1">Uncharacterized protein</fullName>
    </submittedName>
</protein>
<gene>
    <name evidence="1" type="ORF">CWI38_1803p0010</name>
</gene>
<name>A0A4V6MVK3_9MICR</name>
<reference evidence="1 2" key="1">
    <citation type="submission" date="2017-12" db="EMBL/GenBank/DDBJ databases">
        <authorList>
            <person name="Pombert J.-F."/>
            <person name="Haag K.L."/>
            <person name="Ebert D."/>
        </authorList>
    </citation>
    <scope>NUCLEOTIDE SEQUENCE [LARGE SCALE GENOMIC DNA]</scope>
    <source>
        <strain evidence="1">IL-G-3</strain>
    </source>
</reference>
<keyword evidence="2" id="KW-1185">Reference proteome</keyword>
<accession>A0A4V6MVK3</accession>